<dbReference type="RefSeq" id="WP_004129899.1">
    <property type="nucleotide sequence ID" value="NZ_JACHBI010000011.1"/>
</dbReference>
<dbReference type="GO" id="GO:1901135">
    <property type="term" value="P:carbohydrate derivative metabolic process"/>
    <property type="evidence" value="ECO:0007669"/>
    <property type="project" value="InterPro"/>
</dbReference>
<dbReference type="AlphaFoldDB" id="A0A7W9D3I3"/>
<evidence type="ECO:0000313" key="1">
    <source>
        <dbReference type="EMBL" id="MBB5576215.1"/>
    </source>
</evidence>
<evidence type="ECO:0000313" key="2">
    <source>
        <dbReference type="Proteomes" id="UP000549882"/>
    </source>
</evidence>
<organism evidence="1 2">
    <name type="scientific">Rhizobium paranaense</name>
    <dbReference type="NCBI Taxonomy" id="1650438"/>
    <lineage>
        <taxon>Bacteria</taxon>
        <taxon>Pseudomonadati</taxon>
        <taxon>Pseudomonadota</taxon>
        <taxon>Alphaproteobacteria</taxon>
        <taxon>Hyphomicrobiales</taxon>
        <taxon>Rhizobiaceae</taxon>
        <taxon>Rhizobium/Agrobacterium group</taxon>
        <taxon>Rhizobium</taxon>
    </lineage>
</organism>
<dbReference type="InterPro" id="IPR036412">
    <property type="entry name" value="HAD-like_sf"/>
</dbReference>
<comment type="caution">
    <text evidence="1">The sequence shown here is derived from an EMBL/GenBank/DDBJ whole genome shotgun (WGS) entry which is preliminary data.</text>
</comment>
<dbReference type="Gene3D" id="3.90.1070.10">
    <property type="match status" value="1"/>
</dbReference>
<dbReference type="InterPro" id="IPR046348">
    <property type="entry name" value="SIS_dom_sf"/>
</dbReference>
<gene>
    <name evidence="1" type="ORF">GGD50_004850</name>
</gene>
<dbReference type="InterPro" id="IPR023214">
    <property type="entry name" value="HAD_sf"/>
</dbReference>
<keyword evidence="2" id="KW-1185">Reference proteome</keyword>
<dbReference type="EMBL" id="JACHBI010000011">
    <property type="protein sequence ID" value="MBB5576215.1"/>
    <property type="molecule type" value="Genomic_DNA"/>
</dbReference>
<dbReference type="Gene3D" id="3.40.50.1000">
    <property type="entry name" value="HAD superfamily/HAD-like"/>
    <property type="match status" value="1"/>
</dbReference>
<dbReference type="SUPFAM" id="SSF53697">
    <property type="entry name" value="SIS domain"/>
    <property type="match status" value="1"/>
</dbReference>
<name>A0A7W9D3I3_9HYPH</name>
<proteinExistence type="predicted"/>
<accession>A0A7W9D3I3</accession>
<reference evidence="1 2" key="1">
    <citation type="submission" date="2020-08" db="EMBL/GenBank/DDBJ databases">
        <title>Genomic Encyclopedia of Type Strains, Phase IV (KMG-V): Genome sequencing to study the core and pangenomes of soil and plant-associated prokaryotes.</title>
        <authorList>
            <person name="Whitman W."/>
        </authorList>
    </citation>
    <scope>NUCLEOTIDE SEQUENCE [LARGE SCALE GENOMIC DNA]</scope>
    <source>
        <strain evidence="1 2">SEMIA 4064</strain>
    </source>
</reference>
<dbReference type="GO" id="GO:0097367">
    <property type="term" value="F:carbohydrate derivative binding"/>
    <property type="evidence" value="ECO:0007669"/>
    <property type="project" value="InterPro"/>
</dbReference>
<protein>
    <submittedName>
        <fullName evidence="1">Fructoselysine-6-P-deglycase FrlB-like protein/trehalose-6-phosphatase</fullName>
    </submittedName>
</protein>
<dbReference type="Proteomes" id="UP000549882">
    <property type="component" value="Unassembled WGS sequence"/>
</dbReference>
<dbReference type="SUPFAM" id="SSF56784">
    <property type="entry name" value="HAD-like"/>
    <property type="match status" value="1"/>
</dbReference>
<dbReference type="Pfam" id="PF08282">
    <property type="entry name" value="Hydrolase_3"/>
    <property type="match status" value="1"/>
</dbReference>
<sequence length="645" mass="69271">MAKPYAKEIDSLEATFAWAKSKDIDDLRAAIRTAGLFPLQAIGSGGSLTAAHALVTLHQTFTGRLASVSTPLEVSADPLVGVSHWLLSAGGGNVDIIAAAKTLVTREPRQLAIMCGREDSPLADLCRRHPYVDLLIAPPPAGKDGFLATNSLLGFISLLARAYAFEHDGDREWHAAVAIVDQLLSAQSDAVASWRAKTGSLWSRGTTLVVHGPMTKVGAIDLESKFTEAALGNLQLADYRNFAHGRHHWLAKRGDISGVLALVSDHDRALAEKTLDLIPGDIPKAVVDLPGTPVATMISSLIAALRITEWAGLAVGIDPGRPGVPDFGRKLYNLPLPRSGKTKLALSIGSRDEAAISRKAGKTAASMDGEELAGWKGALTAYRKQLVNKRFSAVVFDYDGTLVDTRHRFQLPRQDIVAELIRILRAGGRVAIATGRGSSVRKDLQKVLPERYWDDILVGYYNGAEIAPLSDAAVPDGMAACCLELASLAIALQRHPELAKFAEQTDRQFQITLQAKTDVGEGRLWDIAHQVILATESEGVKVTRSSHSVDIVAASVSKLNVVERLRGQLGPTPILAIGDRGRWPGNDFELLRGEDSLSVDETSVDAASCWNLAEAGQRGVEATLDYIRHLEVVDGHLGFVKDALT</sequence>